<keyword evidence="3" id="KW-1185">Reference proteome</keyword>
<accession>A0A841J2F6</accession>
<comment type="caution">
    <text evidence="2">The sequence shown here is derived from an EMBL/GenBank/DDBJ whole genome shotgun (WGS) entry which is preliminary data.</text>
</comment>
<dbReference type="Proteomes" id="UP000552700">
    <property type="component" value="Unassembled WGS sequence"/>
</dbReference>
<gene>
    <name evidence="2" type="ORF">FHS92_002647</name>
</gene>
<evidence type="ECO:0000313" key="2">
    <source>
        <dbReference type="EMBL" id="MBB6124894.1"/>
    </source>
</evidence>
<sequence>MKDISGDKGKLHQSGIMVLSIALIALSTAGCQGGTEPTSNNSATVETPNTQAPQPLPVAAIEPVGRAELLAAAAVAADEVAAGNALPKANRELVDRTFELRLPFGCGEGMLADWGEWSIDPKTRVLRINARPQVLGDDPTIKTLAAGVIYDAAEGFWIDRPWTRSENCPASLSSETAPASPVGEATPVAAPDISPMHTFALVQYFSPDAPRTLRRGSRPYSYTGKVPETETVGAKGFHLKLIGRIRAYGDGQPIHCVVTTHSGPPVCAAAVEFTQVVLEDADTGDSLAEWNK</sequence>
<dbReference type="EMBL" id="JACIJP010000004">
    <property type="protein sequence ID" value="MBB6124894.1"/>
    <property type="molecule type" value="Genomic_DNA"/>
</dbReference>
<feature type="region of interest" description="Disordered" evidence="1">
    <location>
        <begin position="32"/>
        <end position="55"/>
    </location>
</feature>
<dbReference type="AlphaFoldDB" id="A0A841J2F6"/>
<feature type="compositionally biased region" description="Polar residues" evidence="1">
    <location>
        <begin position="35"/>
        <end position="53"/>
    </location>
</feature>
<name>A0A841J2F6_9SPHN</name>
<reference evidence="2 3" key="1">
    <citation type="submission" date="2020-08" db="EMBL/GenBank/DDBJ databases">
        <title>Genomic Encyclopedia of Type Strains, Phase IV (KMG-IV): sequencing the most valuable type-strain genomes for metagenomic binning, comparative biology and taxonomic classification.</title>
        <authorList>
            <person name="Goeker M."/>
        </authorList>
    </citation>
    <scope>NUCLEOTIDE SEQUENCE [LARGE SCALE GENOMIC DNA]</scope>
    <source>
        <strain evidence="2 3">DSM 102255</strain>
    </source>
</reference>
<proteinExistence type="predicted"/>
<dbReference type="RefSeq" id="WP_221231046.1">
    <property type="nucleotide sequence ID" value="NZ_JACIJP010000004.1"/>
</dbReference>
<dbReference type="PROSITE" id="PS51257">
    <property type="entry name" value="PROKAR_LIPOPROTEIN"/>
    <property type="match status" value="1"/>
</dbReference>
<evidence type="ECO:0000256" key="1">
    <source>
        <dbReference type="SAM" id="MobiDB-lite"/>
    </source>
</evidence>
<protein>
    <recommendedName>
        <fullName evidence="4">Lipoprotein</fullName>
    </recommendedName>
</protein>
<evidence type="ECO:0008006" key="4">
    <source>
        <dbReference type="Google" id="ProtNLM"/>
    </source>
</evidence>
<evidence type="ECO:0000313" key="3">
    <source>
        <dbReference type="Proteomes" id="UP000552700"/>
    </source>
</evidence>
<organism evidence="2 3">
    <name type="scientific">Sphingobium subterraneum</name>
    <dbReference type="NCBI Taxonomy" id="627688"/>
    <lineage>
        <taxon>Bacteria</taxon>
        <taxon>Pseudomonadati</taxon>
        <taxon>Pseudomonadota</taxon>
        <taxon>Alphaproteobacteria</taxon>
        <taxon>Sphingomonadales</taxon>
        <taxon>Sphingomonadaceae</taxon>
        <taxon>Sphingobium</taxon>
    </lineage>
</organism>